<evidence type="ECO:0000256" key="4">
    <source>
        <dbReference type="PROSITE-ProRule" id="PRU00042"/>
    </source>
</evidence>
<dbReference type="PROSITE" id="PS50076">
    <property type="entry name" value="DNAJ_2"/>
    <property type="match status" value="1"/>
</dbReference>
<dbReference type="SMART" id="SM00355">
    <property type="entry name" value="ZnF_C2H2"/>
    <property type="match status" value="2"/>
</dbReference>
<dbReference type="SUPFAM" id="SSF57667">
    <property type="entry name" value="beta-beta-alpha zinc fingers"/>
    <property type="match status" value="1"/>
</dbReference>
<feature type="domain" description="C2H2-type" evidence="7">
    <location>
        <begin position="317"/>
        <end position="346"/>
    </location>
</feature>
<dbReference type="Pfam" id="PF21884">
    <property type="entry name" value="ZUO1-like_ZHD"/>
    <property type="match status" value="1"/>
</dbReference>
<dbReference type="STRING" id="1330018.A0A167MI29"/>
<evidence type="ECO:0000313" key="8">
    <source>
        <dbReference type="EMBL" id="KZO96736.1"/>
    </source>
</evidence>
<dbReference type="CDD" id="cd06257">
    <property type="entry name" value="DnaJ"/>
    <property type="match status" value="1"/>
</dbReference>
<dbReference type="EMBL" id="KV417283">
    <property type="protein sequence ID" value="KZO96736.1"/>
    <property type="molecule type" value="Genomic_DNA"/>
</dbReference>
<dbReference type="PANTHER" id="PTHR44029">
    <property type="entry name" value="DNAJ HOMOLOG SUBFAMILY C MEMBER 21"/>
    <property type="match status" value="1"/>
</dbReference>
<evidence type="ECO:0000259" key="6">
    <source>
        <dbReference type="PROSITE" id="PS50076"/>
    </source>
</evidence>
<dbReference type="Gene3D" id="3.30.160.60">
    <property type="entry name" value="Classic Zinc Finger"/>
    <property type="match status" value="1"/>
</dbReference>
<dbReference type="InterPro" id="IPR036236">
    <property type="entry name" value="Znf_C2H2_sf"/>
</dbReference>
<dbReference type="Gene3D" id="1.10.287.110">
    <property type="entry name" value="DnaJ domain"/>
    <property type="match status" value="1"/>
</dbReference>
<feature type="domain" description="J" evidence="6">
    <location>
        <begin position="22"/>
        <end position="88"/>
    </location>
</feature>
<dbReference type="PROSITE" id="PS50157">
    <property type="entry name" value="ZINC_FINGER_C2H2_2"/>
    <property type="match status" value="2"/>
</dbReference>
<evidence type="ECO:0000313" key="9">
    <source>
        <dbReference type="Proteomes" id="UP000076738"/>
    </source>
</evidence>
<feature type="domain" description="C2H2-type" evidence="7">
    <location>
        <begin position="518"/>
        <end position="547"/>
    </location>
</feature>
<organism evidence="8 9">
    <name type="scientific">Calocera viscosa (strain TUFC12733)</name>
    <dbReference type="NCBI Taxonomy" id="1330018"/>
    <lineage>
        <taxon>Eukaryota</taxon>
        <taxon>Fungi</taxon>
        <taxon>Dikarya</taxon>
        <taxon>Basidiomycota</taxon>
        <taxon>Agaricomycotina</taxon>
        <taxon>Dacrymycetes</taxon>
        <taxon>Dacrymycetales</taxon>
        <taxon>Dacrymycetaceae</taxon>
        <taxon>Calocera</taxon>
    </lineage>
</organism>
<dbReference type="InterPro" id="IPR036869">
    <property type="entry name" value="J_dom_sf"/>
</dbReference>
<dbReference type="PANTHER" id="PTHR44029:SF1">
    <property type="entry name" value="DNAJ HOMOLOG SUBFAMILY C MEMBER 21"/>
    <property type="match status" value="1"/>
</dbReference>
<feature type="region of interest" description="Disordered" evidence="5">
    <location>
        <begin position="360"/>
        <end position="510"/>
    </location>
</feature>
<evidence type="ECO:0000256" key="5">
    <source>
        <dbReference type="SAM" id="MobiDB-lite"/>
    </source>
</evidence>
<dbReference type="Pfam" id="PF00096">
    <property type="entry name" value="zf-C2H2"/>
    <property type="match status" value="1"/>
</dbReference>
<evidence type="ECO:0000256" key="3">
    <source>
        <dbReference type="ARBA" id="ARBA00022833"/>
    </source>
</evidence>
<dbReference type="Pfam" id="PF00226">
    <property type="entry name" value="DnaJ"/>
    <property type="match status" value="1"/>
</dbReference>
<evidence type="ECO:0000259" key="7">
    <source>
        <dbReference type="PROSITE" id="PS50157"/>
    </source>
</evidence>
<feature type="compositionally biased region" description="Basic and acidic residues" evidence="5">
    <location>
        <begin position="538"/>
        <end position="551"/>
    </location>
</feature>
<dbReference type="AlphaFoldDB" id="A0A167MI29"/>
<keyword evidence="2 4" id="KW-0863">Zinc-finger</keyword>
<dbReference type="PROSITE" id="PS00636">
    <property type="entry name" value="DNAJ_1"/>
    <property type="match status" value="1"/>
</dbReference>
<dbReference type="SUPFAM" id="SSF46565">
    <property type="entry name" value="Chaperone J-domain"/>
    <property type="match status" value="1"/>
</dbReference>
<dbReference type="Pfam" id="PF12171">
    <property type="entry name" value="zf-C2H2_jaz"/>
    <property type="match status" value="1"/>
</dbReference>
<name>A0A167MI29_CALVF</name>
<protein>
    <submittedName>
        <fullName evidence="8">DnaJ-domain-containing protein</fullName>
    </submittedName>
</protein>
<dbReference type="GO" id="GO:0005737">
    <property type="term" value="C:cytoplasm"/>
    <property type="evidence" value="ECO:0007669"/>
    <property type="project" value="TreeGrafter"/>
</dbReference>
<dbReference type="GO" id="GO:0003676">
    <property type="term" value="F:nucleic acid binding"/>
    <property type="evidence" value="ECO:0007669"/>
    <property type="project" value="InterPro"/>
</dbReference>
<feature type="compositionally biased region" description="Basic and acidic residues" evidence="5">
    <location>
        <begin position="453"/>
        <end position="464"/>
    </location>
</feature>
<dbReference type="InterPro" id="IPR018253">
    <property type="entry name" value="DnaJ_domain_CS"/>
</dbReference>
<dbReference type="PRINTS" id="PR00625">
    <property type="entry name" value="JDOMAIN"/>
</dbReference>
<dbReference type="SMART" id="SM00271">
    <property type="entry name" value="DnaJ"/>
    <property type="match status" value="1"/>
</dbReference>
<dbReference type="InterPro" id="IPR001623">
    <property type="entry name" value="DnaJ_domain"/>
</dbReference>
<dbReference type="SMART" id="SM00451">
    <property type="entry name" value="ZnF_U1"/>
    <property type="match status" value="1"/>
</dbReference>
<dbReference type="PROSITE" id="PS00028">
    <property type="entry name" value="ZINC_FINGER_C2H2_1"/>
    <property type="match status" value="2"/>
</dbReference>
<feature type="region of interest" description="Disordered" evidence="5">
    <location>
        <begin position="538"/>
        <end position="562"/>
    </location>
</feature>
<feature type="compositionally biased region" description="Polar residues" evidence="5">
    <location>
        <begin position="1"/>
        <end position="13"/>
    </location>
</feature>
<dbReference type="Proteomes" id="UP000076738">
    <property type="component" value="Unassembled WGS sequence"/>
</dbReference>
<feature type="region of interest" description="Disordered" evidence="5">
    <location>
        <begin position="1"/>
        <end position="22"/>
    </location>
</feature>
<dbReference type="GO" id="GO:0008270">
    <property type="term" value="F:zinc ion binding"/>
    <property type="evidence" value="ECO:0007669"/>
    <property type="project" value="UniProtKB-KW"/>
</dbReference>
<dbReference type="InterPro" id="IPR051964">
    <property type="entry name" value="Chaperone_stress_response"/>
</dbReference>
<dbReference type="InterPro" id="IPR013087">
    <property type="entry name" value="Znf_C2H2_type"/>
</dbReference>
<accession>A0A167MI29</accession>
<keyword evidence="9" id="KW-1185">Reference proteome</keyword>
<keyword evidence="3" id="KW-0862">Zinc</keyword>
<keyword evidence="1" id="KW-0479">Metal-binding</keyword>
<dbReference type="OrthoDB" id="5894at2759"/>
<evidence type="ECO:0000256" key="2">
    <source>
        <dbReference type="ARBA" id="ARBA00022771"/>
    </source>
</evidence>
<feature type="compositionally biased region" description="Basic and acidic residues" evidence="5">
    <location>
        <begin position="487"/>
        <end position="507"/>
    </location>
</feature>
<proteinExistence type="predicted"/>
<feature type="compositionally biased region" description="Basic residues" evidence="5">
    <location>
        <begin position="420"/>
        <end position="434"/>
    </location>
</feature>
<gene>
    <name evidence="8" type="ORF">CALVIDRAFT_537077</name>
</gene>
<dbReference type="InterPro" id="IPR054076">
    <property type="entry name" value="ZUO1-like_ZHD"/>
</dbReference>
<dbReference type="InterPro" id="IPR003604">
    <property type="entry name" value="Matrin/U1-like-C_Znf_C2H2"/>
</dbReference>
<evidence type="ECO:0000256" key="1">
    <source>
        <dbReference type="ARBA" id="ARBA00022723"/>
    </source>
</evidence>
<sequence>MGNQESRTHNTAPGQEEDETQDYYTLLGIEESATTDEIRKAFRKLALIHHPDKNPSDIDGATKRFAVLQQAYEVLSDDQERAWYDSHRANLAPEPDADEVFEDIKQGSQKRARASAPGLTVRHLMKFFDVTLWKDLDDGPDGFYSIYRNLFARLAEEEEAHSQSSVPLDYPSFGNSTTPWTAKSDDDTVRVFYAVWTNFSTEKSFTWFERYDMREAPDRRYRRAMEKENKKLRDEARRDYNDAVRSLALFLRKRDPRYKAFLVSQNAAAIATSNVAAAEAAAKRAEALREYVPQTWQQAQPEQVVDAEDWEEEEEGWECVACGKTFRSERAWESHERSKKHIENVERLREELLAEQEELGFDVGGGDTPEAEDDTPEVADSGAPVDAAGLGSKLDGLKVDEEPPQSTPPMEDDDEEHAPRIAKKKGKKTKKKSRVGAWLDEDEGSEAASIPTEEVKTPAAEEKNGTPVAPDVDDAAASGLSTPAKAEMSKKDKRRAREAAKKEKEAADAAAATVTGVQKCNVCGEEFDSRTKLFAHVRETGHAAAEPERGKGGASKGKKGKR</sequence>
<dbReference type="InterPro" id="IPR022755">
    <property type="entry name" value="Znf_C2H2_jaz"/>
</dbReference>
<reference evidence="8 9" key="1">
    <citation type="journal article" date="2016" name="Mol. Biol. Evol.">
        <title>Comparative Genomics of Early-Diverging Mushroom-Forming Fungi Provides Insights into the Origins of Lignocellulose Decay Capabilities.</title>
        <authorList>
            <person name="Nagy L.G."/>
            <person name="Riley R."/>
            <person name="Tritt A."/>
            <person name="Adam C."/>
            <person name="Daum C."/>
            <person name="Floudas D."/>
            <person name="Sun H."/>
            <person name="Yadav J.S."/>
            <person name="Pangilinan J."/>
            <person name="Larsson K.H."/>
            <person name="Matsuura K."/>
            <person name="Barry K."/>
            <person name="Labutti K."/>
            <person name="Kuo R."/>
            <person name="Ohm R.A."/>
            <person name="Bhattacharya S.S."/>
            <person name="Shirouzu T."/>
            <person name="Yoshinaga Y."/>
            <person name="Martin F.M."/>
            <person name="Grigoriev I.V."/>
            <person name="Hibbett D.S."/>
        </authorList>
    </citation>
    <scope>NUCLEOTIDE SEQUENCE [LARGE SCALE GENOMIC DNA]</scope>
    <source>
        <strain evidence="8 9">TUFC12733</strain>
    </source>
</reference>